<dbReference type="RefSeq" id="WP_039231772.1">
    <property type="nucleotide sequence ID" value="NZ_JWIQ02000026.1"/>
</dbReference>
<organism evidence="1 2">
    <name type="scientific">Bacillus thermotolerans</name>
    <name type="common">Quasibacillus thermotolerans</name>
    <dbReference type="NCBI Taxonomy" id="1221996"/>
    <lineage>
        <taxon>Bacteria</taxon>
        <taxon>Bacillati</taxon>
        <taxon>Bacillota</taxon>
        <taxon>Bacilli</taxon>
        <taxon>Bacillales</taxon>
        <taxon>Bacillaceae</taxon>
        <taxon>Bacillus</taxon>
    </lineage>
</organism>
<dbReference type="AlphaFoldDB" id="A0A0F5I1N1"/>
<proteinExistence type="predicted"/>
<accession>A0A0F5IBW2</accession>
<evidence type="ECO:0000313" key="2">
    <source>
        <dbReference type="Proteomes" id="UP000031563"/>
    </source>
</evidence>
<evidence type="ECO:0000313" key="1">
    <source>
        <dbReference type="EMBL" id="KKB42647.1"/>
    </source>
</evidence>
<reference evidence="1" key="1">
    <citation type="submission" date="2015-02" db="EMBL/GenBank/DDBJ databases">
        <title>Genome Assembly of Bacillaceae bacterium MTCC 8252.</title>
        <authorList>
            <person name="Verma A."/>
            <person name="Khatri I."/>
            <person name="Mual P."/>
            <person name="Subramanian S."/>
            <person name="Krishnamurthi S."/>
        </authorList>
    </citation>
    <scope>NUCLEOTIDE SEQUENCE [LARGE SCALE GENOMIC DNA]</scope>
    <source>
        <strain evidence="1">MTCC 8252</strain>
    </source>
</reference>
<comment type="caution">
    <text evidence="1">The sequence shown here is derived from an EMBL/GenBank/DDBJ whole genome shotgun (WGS) entry which is preliminary data.</text>
</comment>
<gene>
    <name evidence="1" type="ORF">QY95_04064</name>
</gene>
<accession>A0A0F5I1N1</accession>
<dbReference type="Proteomes" id="UP000031563">
    <property type="component" value="Unassembled WGS sequence"/>
</dbReference>
<dbReference type="OrthoDB" id="2455488at2"/>
<name>A0A0F5I1N1_BACTR</name>
<sequence length="64" mass="7725">MNVNEVEQLLEKLKNREIKECHVSKEHFMLFQQVITKRKDFKHFKGIAQRGGSVLYQYMEEPRS</sequence>
<dbReference type="EMBL" id="JWIR02000009">
    <property type="protein sequence ID" value="KKB42647.1"/>
    <property type="molecule type" value="Genomic_DNA"/>
</dbReference>
<keyword evidence="2" id="KW-1185">Reference proteome</keyword>
<dbReference type="STRING" id="1221996.QY95_04064"/>
<protein>
    <recommendedName>
        <fullName evidence="3">Abortive phage infection protein</fullName>
    </recommendedName>
</protein>
<evidence type="ECO:0008006" key="3">
    <source>
        <dbReference type="Google" id="ProtNLM"/>
    </source>
</evidence>